<keyword evidence="4" id="KW-1185">Reference proteome</keyword>
<organism evidence="3 4">
    <name type="scientific">Cystoisospora suis</name>
    <dbReference type="NCBI Taxonomy" id="483139"/>
    <lineage>
        <taxon>Eukaryota</taxon>
        <taxon>Sar</taxon>
        <taxon>Alveolata</taxon>
        <taxon>Apicomplexa</taxon>
        <taxon>Conoidasida</taxon>
        <taxon>Coccidia</taxon>
        <taxon>Eucoccidiorida</taxon>
        <taxon>Eimeriorina</taxon>
        <taxon>Sarcocystidae</taxon>
        <taxon>Cystoisospora</taxon>
    </lineage>
</organism>
<feature type="compositionally biased region" description="Polar residues" evidence="2">
    <location>
        <begin position="266"/>
        <end position="276"/>
    </location>
</feature>
<dbReference type="PANTHER" id="PTHR15885">
    <property type="entry name" value="COILED-COIL DOMAIN-CONTAINING PROTEIN 174"/>
    <property type="match status" value="1"/>
</dbReference>
<gene>
    <name evidence="3" type="ORF">CSUI_001426</name>
</gene>
<dbReference type="GO" id="GO:0005634">
    <property type="term" value="C:nucleus"/>
    <property type="evidence" value="ECO:0007669"/>
    <property type="project" value="TreeGrafter"/>
</dbReference>
<feature type="region of interest" description="Disordered" evidence="2">
    <location>
        <begin position="76"/>
        <end position="126"/>
    </location>
</feature>
<evidence type="ECO:0000313" key="3">
    <source>
        <dbReference type="EMBL" id="PHJ24727.1"/>
    </source>
</evidence>
<dbReference type="RefSeq" id="XP_067926399.1">
    <property type="nucleotide sequence ID" value="XM_068061632.1"/>
</dbReference>
<accession>A0A2C6L8P5</accession>
<dbReference type="EMBL" id="MIGC01000560">
    <property type="protein sequence ID" value="PHJ24727.1"/>
    <property type="molecule type" value="Genomic_DNA"/>
</dbReference>
<dbReference type="VEuPathDB" id="ToxoDB:CSUI_001426"/>
<feature type="compositionally biased region" description="Basic and acidic residues" evidence="2">
    <location>
        <begin position="87"/>
        <end position="126"/>
    </location>
</feature>
<dbReference type="AlphaFoldDB" id="A0A2C6L8P5"/>
<dbReference type="OrthoDB" id="333551at2759"/>
<proteinExistence type="predicted"/>
<dbReference type="Proteomes" id="UP000221165">
    <property type="component" value="Unassembled WGS sequence"/>
</dbReference>
<evidence type="ECO:0000256" key="1">
    <source>
        <dbReference type="ARBA" id="ARBA00023054"/>
    </source>
</evidence>
<dbReference type="InterPro" id="IPR025066">
    <property type="entry name" value="CCDC174-like"/>
</dbReference>
<dbReference type="PANTHER" id="PTHR15885:SF1">
    <property type="entry name" value="COILED-COIL DOMAIN-CONTAINING PROTEIN 174"/>
    <property type="match status" value="1"/>
</dbReference>
<keyword evidence="1" id="KW-0175">Coiled coil</keyword>
<reference evidence="3 4" key="1">
    <citation type="journal article" date="2017" name="Int. J. Parasitol.">
        <title>The genome of the protozoan parasite Cystoisospora suis and a reverse vaccinology approach to identify vaccine candidates.</title>
        <authorList>
            <person name="Palmieri N."/>
            <person name="Shrestha A."/>
            <person name="Ruttkowski B."/>
            <person name="Beck T."/>
            <person name="Vogl C."/>
            <person name="Tomley F."/>
            <person name="Blake D.P."/>
            <person name="Joachim A."/>
        </authorList>
    </citation>
    <scope>NUCLEOTIDE SEQUENCE [LARGE SCALE GENOMIC DNA]</scope>
    <source>
        <strain evidence="3 4">Wien I</strain>
    </source>
</reference>
<dbReference type="GeneID" id="94424843"/>
<feature type="compositionally biased region" description="Basic residues" evidence="2">
    <location>
        <begin position="311"/>
        <end position="322"/>
    </location>
</feature>
<protein>
    <submittedName>
        <fullName evidence="3">Uncharacterized protein</fullName>
    </submittedName>
</protein>
<feature type="region of interest" description="Disordered" evidence="2">
    <location>
        <begin position="222"/>
        <end position="322"/>
    </location>
</feature>
<comment type="caution">
    <text evidence="3">The sequence shown here is derived from an EMBL/GenBank/DDBJ whole genome shotgun (WGS) entry which is preliminary data.</text>
</comment>
<evidence type="ECO:0000313" key="4">
    <source>
        <dbReference type="Proteomes" id="UP000221165"/>
    </source>
</evidence>
<evidence type="ECO:0000256" key="2">
    <source>
        <dbReference type="SAM" id="MobiDB-lite"/>
    </source>
</evidence>
<name>A0A2C6L8P5_9APIC</name>
<sequence>MSYGWLTESSLLPKRAVRIGGVSDSSLFNLSSQIYCLQQEQHQRPLQPLHPVQQQIVLRHSRPEAVSLTYTGAQSKIPISGRNNGAEVRRNRGASESEKGTAGAEETKDDSRVGSGVDKADGETKPRRIWQEEVHALDRQARLMEGKNARVEERAAADEEFYAANLRTVEAGRRKLEQKAKLYEAVMSGRMDALAAPGGTRQLIDFEEKLWRTPASVSMWSVSPEARKSSGDARNTARLAARHQMSPEAEEHEGVPLSRRPVAGGDQSTREGSNVSVEPEGSARFSNDMESMGSEWRMRGPYRQGVEVQKSFRRAAGMKRPG</sequence>